<proteinExistence type="predicted"/>
<sequence length="69" mass="8252">MSSPKETIIKEILSIRRRLSKVPTDETREIELFEEQMSKAMRRVDQTSYLAKKFDMRELEAIKEAYRSL</sequence>
<dbReference type="Proteomes" id="UP000008467">
    <property type="component" value="Chromosome"/>
</dbReference>
<evidence type="ECO:0000313" key="1">
    <source>
        <dbReference type="EMBL" id="ADZ84602.1"/>
    </source>
</evidence>
<dbReference type="STRING" id="642492.Clole_2905"/>
<dbReference type="RefSeq" id="WP_013657882.1">
    <property type="nucleotide sequence ID" value="NC_015275.1"/>
</dbReference>
<dbReference type="EMBL" id="CP002582">
    <property type="protein sequence ID" value="ADZ84602.1"/>
    <property type="molecule type" value="Genomic_DNA"/>
</dbReference>
<keyword evidence="2" id="KW-1185">Reference proteome</keyword>
<name>F2JLS6_CELLD</name>
<dbReference type="AlphaFoldDB" id="F2JLS6"/>
<dbReference type="HOGENOM" id="CLU_2768271_0_0_9"/>
<reference evidence="1 2" key="1">
    <citation type="journal article" date="2011" name="J. Bacteriol.">
        <title>Complete genome sequence of the cellulose-degrading bacterium Cellulosilyticum lentocellum.</title>
        <authorList>
            <consortium name="US DOE Joint Genome Institute"/>
            <person name="Miller D.A."/>
            <person name="Suen G."/>
            <person name="Bruce D."/>
            <person name="Copeland A."/>
            <person name="Cheng J.F."/>
            <person name="Detter C."/>
            <person name="Goodwin L.A."/>
            <person name="Han C.S."/>
            <person name="Hauser L.J."/>
            <person name="Land M.L."/>
            <person name="Lapidus A."/>
            <person name="Lucas S."/>
            <person name="Meincke L."/>
            <person name="Pitluck S."/>
            <person name="Tapia R."/>
            <person name="Teshima H."/>
            <person name="Woyke T."/>
            <person name="Fox B.G."/>
            <person name="Angert E.R."/>
            <person name="Currie C.R."/>
        </authorList>
    </citation>
    <scope>NUCLEOTIDE SEQUENCE [LARGE SCALE GENOMIC DNA]</scope>
    <source>
        <strain evidence="2">ATCC 49066 / DSM 5427 / NCIMB 11756 / RHM5</strain>
    </source>
</reference>
<accession>F2JLS6</accession>
<gene>
    <name evidence="1" type="ordered locus">Clole_2905</name>
</gene>
<protein>
    <submittedName>
        <fullName evidence="1">Uncharacterized protein</fullName>
    </submittedName>
</protein>
<evidence type="ECO:0000313" key="2">
    <source>
        <dbReference type="Proteomes" id="UP000008467"/>
    </source>
</evidence>
<dbReference type="KEGG" id="cle:Clole_2905"/>
<organism evidence="1 2">
    <name type="scientific">Cellulosilyticum lentocellum (strain ATCC 49066 / DSM 5427 / NCIMB 11756 / RHM5)</name>
    <name type="common">Clostridium lentocellum</name>
    <dbReference type="NCBI Taxonomy" id="642492"/>
    <lineage>
        <taxon>Bacteria</taxon>
        <taxon>Bacillati</taxon>
        <taxon>Bacillota</taxon>
        <taxon>Clostridia</taxon>
        <taxon>Lachnospirales</taxon>
        <taxon>Cellulosilyticaceae</taxon>
        <taxon>Cellulosilyticum</taxon>
    </lineage>
</organism>